<dbReference type="AlphaFoldDB" id="A0A0D0A1I3"/>
<evidence type="ECO:0000256" key="1">
    <source>
        <dbReference type="SAM" id="MobiDB-lite"/>
    </source>
</evidence>
<reference evidence="2 3" key="1">
    <citation type="submission" date="2014-04" db="EMBL/GenBank/DDBJ databases">
        <authorList>
            <consortium name="DOE Joint Genome Institute"/>
            <person name="Kuo A."/>
            <person name="Ruytinx J."/>
            <person name="Rineau F."/>
            <person name="Colpaert J."/>
            <person name="Kohler A."/>
            <person name="Nagy L.G."/>
            <person name="Floudas D."/>
            <person name="Copeland A."/>
            <person name="Barry K.W."/>
            <person name="Cichocki N."/>
            <person name="Veneault-Fourrey C."/>
            <person name="LaButti K."/>
            <person name="Lindquist E.A."/>
            <person name="Lipzen A."/>
            <person name="Lundell T."/>
            <person name="Morin E."/>
            <person name="Murat C."/>
            <person name="Sun H."/>
            <person name="Tunlid A."/>
            <person name="Henrissat B."/>
            <person name="Grigoriev I.V."/>
            <person name="Hibbett D.S."/>
            <person name="Martin F."/>
            <person name="Nordberg H.P."/>
            <person name="Cantor M.N."/>
            <person name="Hua S.X."/>
        </authorList>
    </citation>
    <scope>NUCLEOTIDE SEQUENCE [LARGE SCALE GENOMIC DNA]</scope>
    <source>
        <strain evidence="2 3">UH-Slu-Lm8-n1</strain>
    </source>
</reference>
<dbReference type="InParanoid" id="A0A0D0A1I3"/>
<dbReference type="EMBL" id="KN835606">
    <property type="protein sequence ID" value="KIK35606.1"/>
    <property type="molecule type" value="Genomic_DNA"/>
</dbReference>
<feature type="region of interest" description="Disordered" evidence="1">
    <location>
        <begin position="307"/>
        <end position="339"/>
    </location>
</feature>
<organism evidence="2 3">
    <name type="scientific">Suillus luteus UH-Slu-Lm8-n1</name>
    <dbReference type="NCBI Taxonomy" id="930992"/>
    <lineage>
        <taxon>Eukaryota</taxon>
        <taxon>Fungi</taxon>
        <taxon>Dikarya</taxon>
        <taxon>Basidiomycota</taxon>
        <taxon>Agaricomycotina</taxon>
        <taxon>Agaricomycetes</taxon>
        <taxon>Agaricomycetidae</taxon>
        <taxon>Boletales</taxon>
        <taxon>Suillineae</taxon>
        <taxon>Suillaceae</taxon>
        <taxon>Suillus</taxon>
    </lineage>
</organism>
<proteinExistence type="predicted"/>
<evidence type="ECO:0000313" key="2">
    <source>
        <dbReference type="EMBL" id="KIK35606.1"/>
    </source>
</evidence>
<gene>
    <name evidence="2" type="ORF">CY34DRAFT_812011</name>
</gene>
<name>A0A0D0A1I3_9AGAM</name>
<dbReference type="Proteomes" id="UP000054485">
    <property type="component" value="Unassembled WGS sequence"/>
</dbReference>
<evidence type="ECO:0000313" key="3">
    <source>
        <dbReference type="Proteomes" id="UP000054485"/>
    </source>
</evidence>
<accession>A0A0D0A1I3</accession>
<protein>
    <submittedName>
        <fullName evidence="2">Uncharacterized protein</fullName>
    </submittedName>
</protein>
<sequence length="349" mass="39264">MASRAPNVTHQTKVNNPSGYYLRCRDVDGTSVMITQTATGLGAHTRWIYPEQDTIDNEEQTDMDIDEEGDGTPPPSTTTCFPQTPMMQNPFDAGSVLRTPIKRPQPLQRSPERIGFKGIDFWHNNSLGTRTVEKTDSGIRMRYVLQRPIGSTTNLTQEQIFAHELRKNDEIFFTQVEKLLGREERDRVMREMNATLPATDGSASAGTAKRVHFASREPSIFIEEEEEVSEFGVGPKGERLNSQGLPMLGAHGTVIIDPTFKPRVRPTLRTPKAPQMQSEPVDNQENAKHLGSITVEGKEWQVYKTLRPRKDGQPRVIRSSPVQPRTRRPRKSTGLSPLTRQPTILIDVI</sequence>
<dbReference type="HOGENOM" id="CLU_771744_0_0_1"/>
<keyword evidence="3" id="KW-1185">Reference proteome</keyword>
<reference evidence="3" key="2">
    <citation type="submission" date="2015-01" db="EMBL/GenBank/DDBJ databases">
        <title>Evolutionary Origins and Diversification of the Mycorrhizal Mutualists.</title>
        <authorList>
            <consortium name="DOE Joint Genome Institute"/>
            <consortium name="Mycorrhizal Genomics Consortium"/>
            <person name="Kohler A."/>
            <person name="Kuo A."/>
            <person name="Nagy L.G."/>
            <person name="Floudas D."/>
            <person name="Copeland A."/>
            <person name="Barry K.W."/>
            <person name="Cichocki N."/>
            <person name="Veneault-Fourrey C."/>
            <person name="LaButti K."/>
            <person name="Lindquist E.A."/>
            <person name="Lipzen A."/>
            <person name="Lundell T."/>
            <person name="Morin E."/>
            <person name="Murat C."/>
            <person name="Riley R."/>
            <person name="Ohm R."/>
            <person name="Sun H."/>
            <person name="Tunlid A."/>
            <person name="Henrissat B."/>
            <person name="Grigoriev I.V."/>
            <person name="Hibbett D.S."/>
            <person name="Martin F."/>
        </authorList>
    </citation>
    <scope>NUCLEOTIDE SEQUENCE [LARGE SCALE GENOMIC DNA]</scope>
    <source>
        <strain evidence="3">UH-Slu-Lm8-n1</strain>
    </source>
</reference>
<dbReference type="OrthoDB" id="2753420at2759"/>